<dbReference type="Gene3D" id="2.30.30.150">
    <property type="entry name" value="KorB, C-terminal domain"/>
    <property type="match status" value="1"/>
</dbReference>
<dbReference type="GO" id="GO:0007059">
    <property type="term" value="P:chromosome segregation"/>
    <property type="evidence" value="ECO:0007669"/>
    <property type="project" value="TreeGrafter"/>
</dbReference>
<accession>A0A3M9XJ27</accession>
<proteinExistence type="inferred from homology"/>
<dbReference type="GO" id="GO:0005694">
    <property type="term" value="C:chromosome"/>
    <property type="evidence" value="ECO:0007669"/>
    <property type="project" value="TreeGrafter"/>
</dbReference>
<evidence type="ECO:0000256" key="2">
    <source>
        <dbReference type="SAM" id="MobiDB-lite"/>
    </source>
</evidence>
<feature type="region of interest" description="Disordered" evidence="2">
    <location>
        <begin position="24"/>
        <end position="43"/>
    </location>
</feature>
<protein>
    <submittedName>
        <fullName evidence="4">ParB/RepB/Spo0J family partition protein</fullName>
    </submittedName>
</protein>
<sequence length="349" mass="37378">MSYARKLDDVALLLDELEGLEAPASSGKPLEIPLSSIEEDPDQPRRAFDAKTLEELAASIRERGVLQPIGITPAGLNGMHRIVFGARRFRAAQLAGRATIAAFIHSEGTSDPYDQMIENLQRDDLSAADIAAFIVSRLEAGVKQKDIALRLGKDKSYIAMYASVAQMAPVLRERLATSPIRAVYELHQMWKKFPQAVEAFCLEHDSFTRAQAIAFCEGLGAPSKVVVSSPREATIGSNVQDEASPSANPQGNGAPRADTSGGLDQLGRAESAHDNASPVSARPARMTSKVAVATLRVEHGQRSGRLMLDRASSKGEAYGFVLFEDDGAVEDLPLSTLKLVALKTGLSGA</sequence>
<dbReference type="InterPro" id="IPR037048">
    <property type="entry name" value="KorB_C_sf"/>
</dbReference>
<dbReference type="EMBL" id="QWDD01000004">
    <property type="protein sequence ID" value="RNJ47904.1"/>
    <property type="molecule type" value="Genomic_DNA"/>
</dbReference>
<feature type="domain" description="ParB-like N-terminal" evidence="3">
    <location>
        <begin position="30"/>
        <end position="120"/>
    </location>
</feature>
<dbReference type="SMART" id="SM00470">
    <property type="entry name" value="ParB"/>
    <property type="match status" value="1"/>
</dbReference>
<gene>
    <name evidence="4" type="ORF">D1O30_20815</name>
</gene>
<name>A0A3M9XJ27_9HYPH</name>
<dbReference type="PANTHER" id="PTHR33375:SF1">
    <property type="entry name" value="CHROMOSOME-PARTITIONING PROTEIN PARB-RELATED"/>
    <property type="match status" value="1"/>
</dbReference>
<keyword evidence="5" id="KW-1185">Reference proteome</keyword>
<evidence type="ECO:0000313" key="5">
    <source>
        <dbReference type="Proteomes" id="UP000268623"/>
    </source>
</evidence>
<dbReference type="SUPFAM" id="SSF110849">
    <property type="entry name" value="ParB/Sulfiredoxin"/>
    <property type="match status" value="1"/>
</dbReference>
<dbReference type="InterPro" id="IPR003115">
    <property type="entry name" value="ParB_N"/>
</dbReference>
<dbReference type="InterPro" id="IPR010575">
    <property type="entry name" value="KorB_C"/>
</dbReference>
<dbReference type="Pfam" id="PF08535">
    <property type="entry name" value="KorB"/>
    <property type="match status" value="1"/>
</dbReference>
<dbReference type="GO" id="GO:0045892">
    <property type="term" value="P:negative regulation of DNA-templated transcription"/>
    <property type="evidence" value="ECO:0007669"/>
    <property type="project" value="InterPro"/>
</dbReference>
<dbReference type="CDD" id="cd16398">
    <property type="entry name" value="KorB_N_like"/>
    <property type="match status" value="1"/>
</dbReference>
<dbReference type="InterPro" id="IPR004437">
    <property type="entry name" value="ParB/RepB/Spo0J"/>
</dbReference>
<reference evidence="4 5" key="1">
    <citation type="submission" date="2018-08" db="EMBL/GenBank/DDBJ databases">
        <title>Genome sequence of Methylocystis hirsuta CSC1, a methanotroph able to accumulate PHAs.</title>
        <authorList>
            <person name="Bordel S."/>
            <person name="Rodriguez E."/>
            <person name="Gancedo J."/>
            <person name="Munoz R."/>
        </authorList>
    </citation>
    <scope>NUCLEOTIDE SEQUENCE [LARGE SCALE GENOMIC DNA]</scope>
    <source>
        <strain evidence="4 5">CSC1</strain>
    </source>
</reference>
<dbReference type="InterPro" id="IPR036086">
    <property type="entry name" value="ParB/Sulfiredoxin_sf"/>
</dbReference>
<comment type="caution">
    <text evidence="4">The sequence shown here is derived from an EMBL/GenBank/DDBJ whole genome shotgun (WGS) entry which is preliminary data.</text>
</comment>
<dbReference type="InterPro" id="IPR050336">
    <property type="entry name" value="Chromosome_partition/occlusion"/>
</dbReference>
<organism evidence="4 5">
    <name type="scientific">Methylocystis hirsuta</name>
    <dbReference type="NCBI Taxonomy" id="369798"/>
    <lineage>
        <taxon>Bacteria</taxon>
        <taxon>Pseudomonadati</taxon>
        <taxon>Pseudomonadota</taxon>
        <taxon>Alphaproteobacteria</taxon>
        <taxon>Hyphomicrobiales</taxon>
        <taxon>Methylocystaceae</taxon>
        <taxon>Methylocystis</taxon>
    </lineage>
</organism>
<dbReference type="Proteomes" id="UP000268623">
    <property type="component" value="Unassembled WGS sequence"/>
</dbReference>
<comment type="similarity">
    <text evidence="1">Belongs to the ParB family.</text>
</comment>
<dbReference type="InterPro" id="IPR042075">
    <property type="entry name" value="KorB_DNA-db"/>
</dbReference>
<dbReference type="RefSeq" id="WP_123177994.1">
    <property type="nucleotide sequence ID" value="NZ_QWDD01000004.1"/>
</dbReference>
<dbReference type="Pfam" id="PF06613">
    <property type="entry name" value="KorB_C"/>
    <property type="match status" value="1"/>
</dbReference>
<dbReference type="InterPro" id="IPR013741">
    <property type="entry name" value="KorB_domain"/>
</dbReference>
<dbReference type="AlphaFoldDB" id="A0A3M9XJ27"/>
<evidence type="ECO:0000313" key="4">
    <source>
        <dbReference type="EMBL" id="RNJ47904.1"/>
    </source>
</evidence>
<dbReference type="PANTHER" id="PTHR33375">
    <property type="entry name" value="CHROMOSOME-PARTITIONING PROTEIN PARB-RELATED"/>
    <property type="match status" value="1"/>
</dbReference>
<dbReference type="Gene3D" id="1.10.10.730">
    <property type="entry name" value="KorB DNA-binding domain"/>
    <property type="match status" value="1"/>
</dbReference>
<dbReference type="Pfam" id="PF02195">
    <property type="entry name" value="ParB_N"/>
    <property type="match status" value="1"/>
</dbReference>
<evidence type="ECO:0000256" key="1">
    <source>
        <dbReference type="ARBA" id="ARBA00006295"/>
    </source>
</evidence>
<dbReference type="SUPFAM" id="SSF109709">
    <property type="entry name" value="KorB DNA-binding domain-like"/>
    <property type="match status" value="1"/>
</dbReference>
<feature type="compositionally biased region" description="Polar residues" evidence="2">
    <location>
        <begin position="236"/>
        <end position="251"/>
    </location>
</feature>
<dbReference type="Gene3D" id="3.90.1530.30">
    <property type="match status" value="1"/>
</dbReference>
<dbReference type="NCBIfam" id="TIGR00180">
    <property type="entry name" value="parB_part"/>
    <property type="match status" value="1"/>
</dbReference>
<feature type="region of interest" description="Disordered" evidence="2">
    <location>
        <begin position="236"/>
        <end position="285"/>
    </location>
</feature>
<evidence type="ECO:0000259" key="3">
    <source>
        <dbReference type="SMART" id="SM00470"/>
    </source>
</evidence>
<dbReference type="OrthoDB" id="4204233at2"/>
<dbReference type="GO" id="GO:0003677">
    <property type="term" value="F:DNA binding"/>
    <property type="evidence" value="ECO:0007669"/>
    <property type="project" value="InterPro"/>
</dbReference>